<comment type="caution">
    <text evidence="2">The sequence shown here is derived from an EMBL/GenBank/DDBJ whole genome shotgun (WGS) entry which is preliminary data.</text>
</comment>
<keyword evidence="1" id="KW-1133">Transmembrane helix</keyword>
<dbReference type="RefSeq" id="WP_008700412.1">
    <property type="nucleotide sequence ID" value="NZ_ANOG01000630.1"/>
</dbReference>
<dbReference type="EMBL" id="ANOG01000630">
    <property type="protein sequence ID" value="EMI18662.1"/>
    <property type="molecule type" value="Genomic_DNA"/>
</dbReference>
<keyword evidence="1" id="KW-0472">Membrane</keyword>
<organism evidence="2 3">
    <name type="scientific">Rhodopirellula maiorica SM1</name>
    <dbReference type="NCBI Taxonomy" id="1265738"/>
    <lineage>
        <taxon>Bacteria</taxon>
        <taxon>Pseudomonadati</taxon>
        <taxon>Planctomycetota</taxon>
        <taxon>Planctomycetia</taxon>
        <taxon>Pirellulales</taxon>
        <taxon>Pirellulaceae</taxon>
        <taxon>Novipirellula</taxon>
    </lineage>
</organism>
<feature type="transmembrane region" description="Helical" evidence="1">
    <location>
        <begin position="86"/>
        <end position="108"/>
    </location>
</feature>
<reference evidence="2 3" key="1">
    <citation type="journal article" date="2013" name="Mar. Genomics">
        <title>Expression of sulfatases in Rhodopirellula baltica and the diversity of sulfatases in the genus Rhodopirellula.</title>
        <authorList>
            <person name="Wegner C.E."/>
            <person name="Richter-Heitmann T."/>
            <person name="Klindworth A."/>
            <person name="Klockow C."/>
            <person name="Richter M."/>
            <person name="Achstetter T."/>
            <person name="Glockner F.O."/>
            <person name="Harder J."/>
        </authorList>
    </citation>
    <scope>NUCLEOTIDE SEQUENCE [LARGE SCALE GENOMIC DNA]</scope>
    <source>
        <strain evidence="2 3">SM1</strain>
    </source>
</reference>
<accession>M5RTF0</accession>
<gene>
    <name evidence="2" type="ORF">RMSM_04415</name>
</gene>
<dbReference type="Proteomes" id="UP000011991">
    <property type="component" value="Unassembled WGS sequence"/>
</dbReference>
<feature type="transmembrane region" description="Helical" evidence="1">
    <location>
        <begin position="60"/>
        <end position="80"/>
    </location>
</feature>
<protein>
    <submittedName>
        <fullName evidence="2">Membrane protein</fullName>
    </submittedName>
</protein>
<name>M5RTF0_9BACT</name>
<keyword evidence="3" id="KW-1185">Reference proteome</keyword>
<sequence>MLLYLFHRREKRFWRSEAIPFCARGQNVDPKASSFVPHCEQDNLVLSLHSSVLARRGGGLGGLVGWFIRIVIYDICITGISDVLGVSRMVALFIFLGILGVIAFAGYLMRNKYASDTADDF</sequence>
<evidence type="ECO:0000256" key="1">
    <source>
        <dbReference type="SAM" id="Phobius"/>
    </source>
</evidence>
<dbReference type="AlphaFoldDB" id="M5RTF0"/>
<evidence type="ECO:0000313" key="3">
    <source>
        <dbReference type="Proteomes" id="UP000011991"/>
    </source>
</evidence>
<keyword evidence="1" id="KW-0812">Transmembrane</keyword>
<proteinExistence type="predicted"/>
<dbReference type="PATRIC" id="fig|1265738.3.peg.4430"/>
<evidence type="ECO:0000313" key="2">
    <source>
        <dbReference type="EMBL" id="EMI18662.1"/>
    </source>
</evidence>